<dbReference type="OrthoDB" id="4074350at2759"/>
<dbReference type="SUPFAM" id="SSF50630">
    <property type="entry name" value="Acid proteases"/>
    <property type="match status" value="1"/>
</dbReference>
<name>A0A6A5YYE6_9PLEO</name>
<feature type="compositionally biased region" description="Basic and acidic residues" evidence="2">
    <location>
        <begin position="455"/>
        <end position="465"/>
    </location>
</feature>
<dbReference type="InterPro" id="IPR001461">
    <property type="entry name" value="Aspartic_peptidase_A1"/>
</dbReference>
<protein>
    <submittedName>
        <fullName evidence="5">Aspartic peptidase domain-containing protein</fullName>
    </submittedName>
</protein>
<dbReference type="Gene3D" id="2.40.70.10">
    <property type="entry name" value="Acid Proteases"/>
    <property type="match status" value="2"/>
</dbReference>
<dbReference type="PANTHER" id="PTHR47966">
    <property type="entry name" value="BETA-SITE APP-CLEAVING ENZYME, ISOFORM A-RELATED"/>
    <property type="match status" value="1"/>
</dbReference>
<keyword evidence="3" id="KW-1133">Transmembrane helix</keyword>
<feature type="region of interest" description="Disordered" evidence="2">
    <location>
        <begin position="455"/>
        <end position="477"/>
    </location>
</feature>
<dbReference type="Proteomes" id="UP000799770">
    <property type="component" value="Unassembled WGS sequence"/>
</dbReference>
<keyword evidence="6" id="KW-1185">Reference proteome</keyword>
<organism evidence="5 6">
    <name type="scientific">Lophiotrema nucula</name>
    <dbReference type="NCBI Taxonomy" id="690887"/>
    <lineage>
        <taxon>Eukaryota</taxon>
        <taxon>Fungi</taxon>
        <taxon>Dikarya</taxon>
        <taxon>Ascomycota</taxon>
        <taxon>Pezizomycotina</taxon>
        <taxon>Dothideomycetes</taxon>
        <taxon>Pleosporomycetidae</taxon>
        <taxon>Pleosporales</taxon>
        <taxon>Lophiotremataceae</taxon>
        <taxon>Lophiotrema</taxon>
    </lineage>
</organism>
<keyword evidence="3" id="KW-0472">Membrane</keyword>
<evidence type="ECO:0000259" key="4">
    <source>
        <dbReference type="PROSITE" id="PS51767"/>
    </source>
</evidence>
<sequence>MANSTDSSIPSPVVFANSLEFDGNDGLWSTFAVRVGTPAQLFRVIPIPSSGETYIPIPEACTTEDPSNCAALRGAFDFDGFPSKGFDVNASSTWSNIGTYGLDLGYGLDYYDAAGNYGLETVGIGFPNSGLPSLSSQVVSGIVNKKLWLGMIGLSPVASNFSDFEYPQRAFMTTLMDDGRIPSLSYGYTAGASYRLQRVAGSLTIGGYDQSKFKPSNQAFPFDQDETRPLGINIQRITAGNTWNGTRSMLDKEIYVQLDYTVPHLWLPEETCDRLAKAFGLTYDNRTELYRVNDTMHARLQSTNPTITIAFGATDDPAALLNIELPYGAFDLQASYGFYDNATNYFPIKRAKNETQYVLGRAFLQEAYLVVDYERKNFSLHQALHPASNVKEDIVPILNQKYSDILANQTASKHHPSAQTRRGAITGITVGAIVGLLILIIVNFTFVRWRRRSKATKDGEKDGSRVSDSVEGSDGNSAEMHAHHLYEMHDPNYLEAGGTSRSEIDGILRSELMGSIPPNDEVVQNNTNVQERTENGSSGNVDNFQAERRAENGS</sequence>
<feature type="compositionally biased region" description="Polar residues" evidence="2">
    <location>
        <begin position="522"/>
        <end position="543"/>
    </location>
</feature>
<keyword evidence="3" id="KW-0812">Transmembrane</keyword>
<feature type="transmembrane region" description="Helical" evidence="3">
    <location>
        <begin position="424"/>
        <end position="447"/>
    </location>
</feature>
<dbReference type="PRINTS" id="PR00792">
    <property type="entry name" value="PEPSIN"/>
</dbReference>
<comment type="similarity">
    <text evidence="1">Belongs to the peptidase A1 family.</text>
</comment>
<dbReference type="EMBL" id="ML977333">
    <property type="protein sequence ID" value="KAF2111916.1"/>
    <property type="molecule type" value="Genomic_DNA"/>
</dbReference>
<proteinExistence type="inferred from homology"/>
<feature type="domain" description="Peptidase A1" evidence="4">
    <location>
        <begin position="29"/>
        <end position="381"/>
    </location>
</feature>
<evidence type="ECO:0000256" key="1">
    <source>
        <dbReference type="ARBA" id="ARBA00007447"/>
    </source>
</evidence>
<evidence type="ECO:0000313" key="5">
    <source>
        <dbReference type="EMBL" id="KAF2111916.1"/>
    </source>
</evidence>
<evidence type="ECO:0000313" key="6">
    <source>
        <dbReference type="Proteomes" id="UP000799770"/>
    </source>
</evidence>
<dbReference type="GO" id="GO:0004190">
    <property type="term" value="F:aspartic-type endopeptidase activity"/>
    <property type="evidence" value="ECO:0007669"/>
    <property type="project" value="InterPro"/>
</dbReference>
<dbReference type="PROSITE" id="PS51767">
    <property type="entry name" value="PEPTIDASE_A1"/>
    <property type="match status" value="1"/>
</dbReference>
<evidence type="ECO:0000256" key="3">
    <source>
        <dbReference type="SAM" id="Phobius"/>
    </source>
</evidence>
<feature type="region of interest" description="Disordered" evidence="2">
    <location>
        <begin position="511"/>
        <end position="554"/>
    </location>
</feature>
<dbReference type="GO" id="GO:0000324">
    <property type="term" value="C:fungal-type vacuole"/>
    <property type="evidence" value="ECO:0007669"/>
    <property type="project" value="TreeGrafter"/>
</dbReference>
<dbReference type="InterPro" id="IPR021109">
    <property type="entry name" value="Peptidase_aspartic_dom_sf"/>
</dbReference>
<dbReference type="Pfam" id="PF00026">
    <property type="entry name" value="Asp"/>
    <property type="match status" value="1"/>
</dbReference>
<accession>A0A6A5YYE6</accession>
<dbReference type="AlphaFoldDB" id="A0A6A5YYE6"/>
<gene>
    <name evidence="5" type="ORF">BDV96DRAFT_498726</name>
</gene>
<dbReference type="InterPro" id="IPR033121">
    <property type="entry name" value="PEPTIDASE_A1"/>
</dbReference>
<dbReference type="GO" id="GO:0006508">
    <property type="term" value="P:proteolysis"/>
    <property type="evidence" value="ECO:0007669"/>
    <property type="project" value="InterPro"/>
</dbReference>
<evidence type="ECO:0000256" key="2">
    <source>
        <dbReference type="SAM" id="MobiDB-lite"/>
    </source>
</evidence>
<reference evidence="5" key="1">
    <citation type="journal article" date="2020" name="Stud. Mycol.">
        <title>101 Dothideomycetes genomes: a test case for predicting lifestyles and emergence of pathogens.</title>
        <authorList>
            <person name="Haridas S."/>
            <person name="Albert R."/>
            <person name="Binder M."/>
            <person name="Bloem J."/>
            <person name="Labutti K."/>
            <person name="Salamov A."/>
            <person name="Andreopoulos B."/>
            <person name="Baker S."/>
            <person name="Barry K."/>
            <person name="Bills G."/>
            <person name="Bluhm B."/>
            <person name="Cannon C."/>
            <person name="Castanera R."/>
            <person name="Culley D."/>
            <person name="Daum C."/>
            <person name="Ezra D."/>
            <person name="Gonzalez J."/>
            <person name="Henrissat B."/>
            <person name="Kuo A."/>
            <person name="Liang C."/>
            <person name="Lipzen A."/>
            <person name="Lutzoni F."/>
            <person name="Magnuson J."/>
            <person name="Mondo S."/>
            <person name="Nolan M."/>
            <person name="Ohm R."/>
            <person name="Pangilinan J."/>
            <person name="Park H.-J."/>
            <person name="Ramirez L."/>
            <person name="Alfaro M."/>
            <person name="Sun H."/>
            <person name="Tritt A."/>
            <person name="Yoshinaga Y."/>
            <person name="Zwiers L.-H."/>
            <person name="Turgeon B."/>
            <person name="Goodwin S."/>
            <person name="Spatafora J."/>
            <person name="Crous P."/>
            <person name="Grigoriev I."/>
        </authorList>
    </citation>
    <scope>NUCLEOTIDE SEQUENCE</scope>
    <source>
        <strain evidence="5">CBS 627.86</strain>
    </source>
</reference>
<feature type="compositionally biased region" description="Basic and acidic residues" evidence="2">
    <location>
        <begin position="545"/>
        <end position="554"/>
    </location>
</feature>
<dbReference type="PANTHER" id="PTHR47966:SF51">
    <property type="entry name" value="BETA-SITE APP-CLEAVING ENZYME, ISOFORM A-RELATED"/>
    <property type="match status" value="1"/>
</dbReference>